<accession>A0A9P4P310</accession>
<proteinExistence type="predicted"/>
<feature type="compositionally biased region" description="Basic and acidic residues" evidence="1">
    <location>
        <begin position="856"/>
        <end position="865"/>
    </location>
</feature>
<feature type="compositionally biased region" description="Polar residues" evidence="1">
    <location>
        <begin position="299"/>
        <end position="312"/>
    </location>
</feature>
<feature type="compositionally biased region" description="Acidic residues" evidence="1">
    <location>
        <begin position="55"/>
        <end position="69"/>
    </location>
</feature>
<feature type="region of interest" description="Disordered" evidence="1">
    <location>
        <begin position="763"/>
        <end position="966"/>
    </location>
</feature>
<feature type="compositionally biased region" description="Basic and acidic residues" evidence="1">
    <location>
        <begin position="911"/>
        <end position="927"/>
    </location>
</feature>
<feature type="compositionally biased region" description="Polar residues" evidence="1">
    <location>
        <begin position="247"/>
        <end position="256"/>
    </location>
</feature>
<feature type="compositionally biased region" description="Basic and acidic residues" evidence="1">
    <location>
        <begin position="1"/>
        <end position="13"/>
    </location>
</feature>
<feature type="region of interest" description="Disordered" evidence="1">
    <location>
        <begin position="1194"/>
        <end position="1223"/>
    </location>
</feature>
<comment type="caution">
    <text evidence="2">The sequence shown here is derived from an EMBL/GenBank/DDBJ whole genome shotgun (WGS) entry which is preliminary data.</text>
</comment>
<sequence>MSRPYEFSDRDNRVTSPLDRQPQTQYPPGQAPSFATNVNRAKTKKWVEAKKFSYEGDDWGDYDEQDEYGVEAAASQAPPPLPQQQINNSRIFTNPVPAPSQGPGGRRNSYDAGDEKRAFSSSQFPPPGMPGAFEPPPHQAQQGPSRSPVPLHVETSVKPGHTQTSAGSSVYPTTGESARQASATSNDTMYPEHRRDFSPSAMPTPLQTRISPMPSAISQSPASGFPPRRSSVNQNNAPNALPGAMGKSSQESTPISPSKALPFIRPADIYKRMEEEREKERKSLDSQRQSIDSARRQENTSPTGSHNPTGSGSAFGRRPSQESVSERNEGSQLRQPLDTVAERKSEYEMLTTPSNTQTGNTSQAKAPGFTGLALPQIGGESSGFGDEFWESTPLGPKEGNKAAAVPSLSGVDPAIQDSALQHQHSVGFRSMVHEAFDAPAIASKSGSQHSQGTTTNSSFSRSNTTGTSDISPIMSRVPSSAAAAARHAEARDTATPAIAEEPELHHSRNTSEGSTAAKFTPGYRRDLRTPSLDNSPARTPAVENHPELPAPEMARLAMSSPVEADAATKNVIQPLDAASREADIAKVADTNPALAATFEKIAQDSFVDKPQPDIPAYTSRNIARAESPSKGRVADLAGRFNEPPEARRGSVESIGSKKSSGLRPTSSSGVKPPFVERPIAEREISFRPKIPGGFESYMSTASEVPDTTSNATIPPAPIEKDTELTPTTSKHKLEGSTASDVGPMDALAALAAAGAAIGASIRKSMGSEEPESPRSATRAYGDVLNRPLPPDRMESTVSTIPPTPPAKDEEEYAPPVPLKTRERSRSPEISAINTSLPSLPAYVPDSTDATPSGDFESDRLRREIVRSLSPETEGFPAPLPSGPVHTNQAPNRESSAIPSEYESYWATGGDHANDDVGKPDVPNKHAENGLPDLAVAAPSQPSNDYFSSGVEATPRTSSPPPGLLGRKFSWEKSQASLASQATIVSPVAELAKSPNTLEPNKPDPLSLNPKLSGEPLHIVNAEPGELSTPVEPVRRLSEELPPPVPQVPTTKEAAPLPSSEGGLFSQLQARPPPAPQVPATQEFAPLPSSDGGLSSQFGPRPPSGPRPQTGEEPRPANFREILGIKSTPARIAKYDETREQFAKMPTGLDNWLSHTLAANPEYRDVATAVHRPTLSASGGTPVKHKPTSSISRVFTQKSESSGNVGPAPAEYQGTAEQRVSVGKGKDILKTTGVLKGMKEAKGLFAKGKSKFRGSGGEKVDE</sequence>
<protein>
    <submittedName>
        <fullName evidence="2">Uncharacterized protein</fullName>
    </submittedName>
</protein>
<name>A0A9P4P310_9PEZI</name>
<feature type="region of interest" description="Disordered" evidence="1">
    <location>
        <begin position="993"/>
        <end position="1124"/>
    </location>
</feature>
<feature type="compositionally biased region" description="Basic and acidic residues" evidence="1">
    <location>
        <begin position="268"/>
        <end position="285"/>
    </location>
</feature>
<reference evidence="2" key="1">
    <citation type="journal article" date="2020" name="Stud. Mycol.">
        <title>101 Dothideomycetes genomes: a test case for predicting lifestyles and emergence of pathogens.</title>
        <authorList>
            <person name="Haridas S."/>
            <person name="Albert R."/>
            <person name="Binder M."/>
            <person name="Bloem J."/>
            <person name="Labutti K."/>
            <person name="Salamov A."/>
            <person name="Andreopoulos B."/>
            <person name="Baker S."/>
            <person name="Barry K."/>
            <person name="Bills G."/>
            <person name="Bluhm B."/>
            <person name="Cannon C."/>
            <person name="Castanera R."/>
            <person name="Culley D."/>
            <person name="Daum C."/>
            <person name="Ezra D."/>
            <person name="Gonzalez J."/>
            <person name="Henrissat B."/>
            <person name="Kuo A."/>
            <person name="Liang C."/>
            <person name="Lipzen A."/>
            <person name="Lutzoni F."/>
            <person name="Magnuson J."/>
            <person name="Mondo S."/>
            <person name="Nolan M."/>
            <person name="Ohm R."/>
            <person name="Pangilinan J."/>
            <person name="Park H.-J."/>
            <person name="Ramirez L."/>
            <person name="Alfaro M."/>
            <person name="Sun H."/>
            <person name="Tritt A."/>
            <person name="Yoshinaga Y."/>
            <person name="Zwiers L.-H."/>
            <person name="Turgeon B."/>
            <person name="Goodwin S."/>
            <person name="Spatafora J."/>
            <person name="Crous P."/>
            <person name="Grigoriev I."/>
        </authorList>
    </citation>
    <scope>NUCLEOTIDE SEQUENCE</scope>
    <source>
        <strain evidence="2">CBS 130266</strain>
    </source>
</reference>
<feature type="region of interest" description="Disordered" evidence="1">
    <location>
        <begin position="1"/>
        <end position="38"/>
    </location>
</feature>
<dbReference type="OrthoDB" id="5151921at2759"/>
<feature type="compositionally biased region" description="Pro residues" evidence="1">
    <location>
        <begin position="124"/>
        <end position="138"/>
    </location>
</feature>
<feature type="compositionally biased region" description="Polar residues" evidence="1">
    <location>
        <begin position="884"/>
        <end position="897"/>
    </location>
</feature>
<feature type="region of interest" description="Disordered" evidence="1">
    <location>
        <begin position="52"/>
        <end position="405"/>
    </location>
</feature>
<feature type="region of interest" description="Disordered" evidence="1">
    <location>
        <begin position="608"/>
        <end position="676"/>
    </location>
</feature>
<organism evidence="2 3">
    <name type="scientific">Tothia fuscella</name>
    <dbReference type="NCBI Taxonomy" id="1048955"/>
    <lineage>
        <taxon>Eukaryota</taxon>
        <taxon>Fungi</taxon>
        <taxon>Dikarya</taxon>
        <taxon>Ascomycota</taxon>
        <taxon>Pezizomycotina</taxon>
        <taxon>Dothideomycetes</taxon>
        <taxon>Pleosporomycetidae</taxon>
        <taxon>Venturiales</taxon>
        <taxon>Cylindrosympodiaceae</taxon>
        <taxon>Tothia</taxon>
    </lineage>
</organism>
<dbReference type="Proteomes" id="UP000800235">
    <property type="component" value="Unassembled WGS sequence"/>
</dbReference>
<feature type="compositionally biased region" description="Polar residues" evidence="1">
    <location>
        <begin position="161"/>
        <end position="188"/>
    </location>
</feature>
<evidence type="ECO:0000313" key="2">
    <source>
        <dbReference type="EMBL" id="KAF2436380.1"/>
    </source>
</evidence>
<gene>
    <name evidence="2" type="ORF">EJ08DRAFT_144844</name>
</gene>
<feature type="compositionally biased region" description="Polar residues" evidence="1">
    <location>
        <begin position="205"/>
        <end position="222"/>
    </location>
</feature>
<keyword evidence="3" id="KW-1185">Reference proteome</keyword>
<evidence type="ECO:0000256" key="1">
    <source>
        <dbReference type="SAM" id="MobiDB-lite"/>
    </source>
</evidence>
<feature type="compositionally biased region" description="Polar residues" evidence="1">
    <location>
        <begin position="656"/>
        <end position="669"/>
    </location>
</feature>
<dbReference type="EMBL" id="MU007010">
    <property type="protein sequence ID" value="KAF2436380.1"/>
    <property type="molecule type" value="Genomic_DNA"/>
</dbReference>
<feature type="compositionally biased region" description="Low complexity" evidence="1">
    <location>
        <begin position="452"/>
        <end position="468"/>
    </location>
</feature>
<feature type="compositionally biased region" description="Polar residues" evidence="1">
    <location>
        <begin position="1194"/>
        <end position="1203"/>
    </location>
</feature>
<feature type="compositionally biased region" description="Polar residues" evidence="1">
    <location>
        <begin position="351"/>
        <end position="364"/>
    </location>
</feature>
<feature type="region of interest" description="Disordered" evidence="1">
    <location>
        <begin position="442"/>
        <end position="546"/>
    </location>
</feature>
<feature type="compositionally biased region" description="Polar residues" evidence="1">
    <location>
        <begin position="697"/>
        <end position="712"/>
    </location>
</feature>
<dbReference type="AlphaFoldDB" id="A0A9P4P310"/>
<feature type="region of interest" description="Disordered" evidence="1">
    <location>
        <begin position="697"/>
        <end position="740"/>
    </location>
</feature>
<evidence type="ECO:0000313" key="3">
    <source>
        <dbReference type="Proteomes" id="UP000800235"/>
    </source>
</evidence>
<feature type="compositionally biased region" description="Polar residues" evidence="1">
    <location>
        <begin position="21"/>
        <end position="38"/>
    </location>
</feature>